<dbReference type="PROSITE" id="PS00687">
    <property type="entry name" value="ALDEHYDE_DEHYDR_GLU"/>
    <property type="match status" value="1"/>
</dbReference>
<keyword evidence="3" id="KW-0520">NAD</keyword>
<proteinExistence type="inferred from homology"/>
<dbReference type="InterPro" id="IPR011264">
    <property type="entry name" value="BADH"/>
</dbReference>
<accession>A0ABP3J104</accession>
<dbReference type="InterPro" id="IPR016162">
    <property type="entry name" value="Ald_DH_N"/>
</dbReference>
<dbReference type="InterPro" id="IPR016161">
    <property type="entry name" value="Ald_DH/histidinol_DH"/>
</dbReference>
<dbReference type="NCBIfam" id="TIGR01804">
    <property type="entry name" value="BADH"/>
    <property type="match status" value="1"/>
</dbReference>
<dbReference type="InterPro" id="IPR015590">
    <property type="entry name" value="Aldehyde_DH_dom"/>
</dbReference>
<dbReference type="InterPro" id="IPR016160">
    <property type="entry name" value="Ald_DH_CS_CYS"/>
</dbReference>
<dbReference type="EC" id="1.2.1.8" evidence="5"/>
<dbReference type="InterPro" id="IPR016163">
    <property type="entry name" value="Ald_DH_C"/>
</dbReference>
<dbReference type="InterPro" id="IPR029510">
    <property type="entry name" value="Ald_DH_CS_GLU"/>
</dbReference>
<evidence type="ECO:0000256" key="3">
    <source>
        <dbReference type="ARBA" id="ARBA00023027"/>
    </source>
</evidence>
<gene>
    <name evidence="9" type="primary">betB_2</name>
    <name evidence="9" type="ORF">GCM10008983_07670</name>
</gene>
<dbReference type="PROSITE" id="PS00070">
    <property type="entry name" value="ALDEHYDE_DEHYDR_CYS"/>
    <property type="match status" value="1"/>
</dbReference>
<comment type="pathway">
    <text evidence="4">Amine and polyamine biosynthesis; betaine biosynthesis via choline pathway; betaine from betaine aldehyde: step 1/1.</text>
</comment>
<reference evidence="10" key="1">
    <citation type="journal article" date="2019" name="Int. J. Syst. Evol. Microbiol.">
        <title>The Global Catalogue of Microorganisms (GCM) 10K type strain sequencing project: providing services to taxonomists for standard genome sequencing and annotation.</title>
        <authorList>
            <consortium name="The Broad Institute Genomics Platform"/>
            <consortium name="The Broad Institute Genome Sequencing Center for Infectious Disease"/>
            <person name="Wu L."/>
            <person name="Ma J."/>
        </authorList>
    </citation>
    <scope>NUCLEOTIDE SEQUENCE [LARGE SCALE GENOMIC DNA]</scope>
    <source>
        <strain evidence="10">JCM 12149</strain>
    </source>
</reference>
<name>A0ABP3J104_9BACI</name>
<comment type="caution">
    <text evidence="9">The sequence shown here is derived from an EMBL/GenBank/DDBJ whole genome shotgun (WGS) entry which is preliminary data.</text>
</comment>
<evidence type="ECO:0000256" key="5">
    <source>
        <dbReference type="NCBIfam" id="TIGR01804"/>
    </source>
</evidence>
<dbReference type="PANTHER" id="PTHR43860:SF2">
    <property type="entry name" value="BETAINE ALDEHYDE DEHYDROGENASE-RELATED"/>
    <property type="match status" value="1"/>
</dbReference>
<feature type="domain" description="Aldehyde dehydrogenase" evidence="8">
    <location>
        <begin position="10"/>
        <end position="475"/>
    </location>
</feature>
<evidence type="ECO:0000313" key="10">
    <source>
        <dbReference type="Proteomes" id="UP001501459"/>
    </source>
</evidence>
<organism evidence="9 10">
    <name type="scientific">Lentibacillus halophilus</name>
    <dbReference type="NCBI Taxonomy" id="295065"/>
    <lineage>
        <taxon>Bacteria</taxon>
        <taxon>Bacillati</taxon>
        <taxon>Bacillota</taxon>
        <taxon>Bacilli</taxon>
        <taxon>Bacillales</taxon>
        <taxon>Bacillaceae</taxon>
        <taxon>Lentibacillus</taxon>
    </lineage>
</organism>
<dbReference type="Pfam" id="PF00171">
    <property type="entry name" value="Aldedh"/>
    <property type="match status" value="1"/>
</dbReference>
<dbReference type="EMBL" id="BAAADM010000016">
    <property type="protein sequence ID" value="GAA0433499.1"/>
    <property type="molecule type" value="Genomic_DNA"/>
</dbReference>
<keyword evidence="10" id="KW-1185">Reference proteome</keyword>
<evidence type="ECO:0000259" key="8">
    <source>
        <dbReference type="Pfam" id="PF00171"/>
    </source>
</evidence>
<feature type="active site" evidence="6">
    <location>
        <position position="248"/>
    </location>
</feature>
<sequence length="490" mass="53736">MGKMYINGEWVKSKTGETRKVINPYNQEVIDTVAEGNREDTIYAIQAARKAFNNEDWRQLTGEERGDLLYQIAQSIRKERDELARLETLNTGKVLTESIGDIDGVANVFQYYAGLADKDGGSVINSPNPNSVSRVVREPVGVCGLISPWNFPLLQLSYKVAPAIAAGNTMVIKPSELTPLTTIKLIEIMEEVGFPSGVINLVLGQGSTVGQEIAESLDVDLVSFTGGTETGRTIMQAATSNFKKTSLELGGNSPNIIFADAQFETAVDYALNAIFFTTGQACNAGTRLLVEKSIHNEFVNELVKRAKNIRMGDGLDPETEMGPLVSAAHLNNVDNYIQIAIEEGAELAVGGKRPEGETLQKGFFIEPTIFNHCHSKMSIVQEETFGPILTIETFDTEEEAIQLGNDTRYGLAAAVWTEDTNRAERVVGQLLAGTVWVNDFHINFPQAPWGGYKQSGIGREMGKEGLEEYTELKHVYKNTAPQPMGWFGNQ</sequence>
<comment type="similarity">
    <text evidence="1 7">Belongs to the aldehyde dehydrogenase family.</text>
</comment>
<keyword evidence="2 7" id="KW-0560">Oxidoreductase</keyword>
<dbReference type="Gene3D" id="3.40.605.10">
    <property type="entry name" value="Aldehyde Dehydrogenase, Chain A, domain 1"/>
    <property type="match status" value="1"/>
</dbReference>
<evidence type="ECO:0000256" key="7">
    <source>
        <dbReference type="RuleBase" id="RU003345"/>
    </source>
</evidence>
<evidence type="ECO:0000313" key="9">
    <source>
        <dbReference type="EMBL" id="GAA0433499.1"/>
    </source>
</evidence>
<evidence type="ECO:0000256" key="1">
    <source>
        <dbReference type="ARBA" id="ARBA00009986"/>
    </source>
</evidence>
<protein>
    <recommendedName>
        <fullName evidence="5">Betaine-aldehyde dehydrogenase</fullName>
        <ecNumber evidence="5">1.2.1.8</ecNumber>
    </recommendedName>
</protein>
<dbReference type="PANTHER" id="PTHR43860">
    <property type="entry name" value="BETAINE ALDEHYDE DEHYDROGENASE"/>
    <property type="match status" value="1"/>
</dbReference>
<dbReference type="CDD" id="cd07119">
    <property type="entry name" value="ALDH_BADH-GbsA"/>
    <property type="match status" value="1"/>
</dbReference>
<dbReference type="Proteomes" id="UP001501459">
    <property type="component" value="Unassembled WGS sequence"/>
</dbReference>
<dbReference type="Gene3D" id="3.40.309.10">
    <property type="entry name" value="Aldehyde Dehydrogenase, Chain A, domain 2"/>
    <property type="match status" value="1"/>
</dbReference>
<evidence type="ECO:0000256" key="6">
    <source>
        <dbReference type="PROSITE-ProRule" id="PRU10007"/>
    </source>
</evidence>
<dbReference type="SUPFAM" id="SSF53720">
    <property type="entry name" value="ALDH-like"/>
    <property type="match status" value="1"/>
</dbReference>
<evidence type="ECO:0000256" key="2">
    <source>
        <dbReference type="ARBA" id="ARBA00023002"/>
    </source>
</evidence>
<evidence type="ECO:0000256" key="4">
    <source>
        <dbReference type="ARBA" id="ARBA00037921"/>
    </source>
</evidence>